<dbReference type="GO" id="GO:0003723">
    <property type="term" value="F:RNA binding"/>
    <property type="evidence" value="ECO:0007669"/>
    <property type="project" value="UniProtKB-KW"/>
</dbReference>
<name>A0A1G1WM84_9BACT</name>
<protein>
    <recommendedName>
        <fullName evidence="2">RNA-binding S4 domain-containing protein</fullName>
    </recommendedName>
</protein>
<dbReference type="SMART" id="SM00363">
    <property type="entry name" value="S4"/>
    <property type="match status" value="1"/>
</dbReference>
<gene>
    <name evidence="3" type="ORF">A3J50_03595</name>
</gene>
<dbReference type="AlphaFoldDB" id="A0A1G1WM84"/>
<proteinExistence type="predicted"/>
<dbReference type="InterPro" id="IPR002942">
    <property type="entry name" value="S4_RNA-bd"/>
</dbReference>
<feature type="domain" description="RNA-binding S4" evidence="2">
    <location>
        <begin position="12"/>
        <end position="73"/>
    </location>
</feature>
<accession>A0A1G1WM84</accession>
<dbReference type="Pfam" id="PF01479">
    <property type="entry name" value="S4"/>
    <property type="match status" value="1"/>
</dbReference>
<evidence type="ECO:0000256" key="1">
    <source>
        <dbReference type="PROSITE-ProRule" id="PRU00182"/>
    </source>
</evidence>
<dbReference type="Proteomes" id="UP000177821">
    <property type="component" value="Unassembled WGS sequence"/>
</dbReference>
<dbReference type="SUPFAM" id="SSF55174">
    <property type="entry name" value="Alpha-L RNA-binding motif"/>
    <property type="match status" value="1"/>
</dbReference>
<sequence length="240" mass="26956">MNNLVTVKHSGLRIDLVAADVFGISRSAAQRLIRDSKILLNGERTFPAQKVWIGDKILLVNNQPEPIPTSDGAKIPENKLTWDLTPEGTNGIRPMNHDHIVLIGHATCELMDGRQRVEDAHVLWGDGVQLVQEIKTAGKAVVPNVYIWWEGRLLHFPTVQMRWEVLCQLQETSVIRLRVFKSSYQGKPRYNFRIRPPVAGKAADGRFTLTLGTPEEDLCEPIHSFETPRGKLLGWGKLGS</sequence>
<dbReference type="EMBL" id="MHCX01000043">
    <property type="protein sequence ID" value="OGY28804.1"/>
    <property type="molecule type" value="Genomic_DNA"/>
</dbReference>
<evidence type="ECO:0000259" key="2">
    <source>
        <dbReference type="SMART" id="SM00363"/>
    </source>
</evidence>
<keyword evidence="1" id="KW-0694">RNA-binding</keyword>
<dbReference type="PROSITE" id="PS50889">
    <property type="entry name" value="S4"/>
    <property type="match status" value="1"/>
</dbReference>
<comment type="caution">
    <text evidence="3">The sequence shown here is derived from an EMBL/GenBank/DDBJ whole genome shotgun (WGS) entry which is preliminary data.</text>
</comment>
<dbReference type="InterPro" id="IPR036986">
    <property type="entry name" value="S4_RNA-bd_sf"/>
</dbReference>
<reference evidence="3 4" key="1">
    <citation type="journal article" date="2016" name="Nat. Commun.">
        <title>Thousands of microbial genomes shed light on interconnected biogeochemical processes in an aquifer system.</title>
        <authorList>
            <person name="Anantharaman K."/>
            <person name="Brown C.T."/>
            <person name="Hug L.A."/>
            <person name="Sharon I."/>
            <person name="Castelle C.J."/>
            <person name="Probst A.J."/>
            <person name="Thomas B.C."/>
            <person name="Singh A."/>
            <person name="Wilkins M.J."/>
            <person name="Karaoz U."/>
            <person name="Brodie E.L."/>
            <person name="Williams K.H."/>
            <person name="Hubbard S.S."/>
            <person name="Banfield J.F."/>
        </authorList>
    </citation>
    <scope>NUCLEOTIDE SEQUENCE [LARGE SCALE GENOMIC DNA]</scope>
</reference>
<dbReference type="CDD" id="cd00165">
    <property type="entry name" value="S4"/>
    <property type="match status" value="1"/>
</dbReference>
<dbReference type="Gene3D" id="3.10.290.10">
    <property type="entry name" value="RNA-binding S4 domain"/>
    <property type="match status" value="1"/>
</dbReference>
<organism evidence="3 4">
    <name type="scientific">Candidatus Woykebacteria bacterium RIFCSPHIGHO2_02_FULL_43_16b</name>
    <dbReference type="NCBI Taxonomy" id="1802601"/>
    <lineage>
        <taxon>Bacteria</taxon>
        <taxon>Candidatus Woykeibacteriota</taxon>
    </lineage>
</organism>
<evidence type="ECO:0000313" key="3">
    <source>
        <dbReference type="EMBL" id="OGY28804.1"/>
    </source>
</evidence>
<evidence type="ECO:0000313" key="4">
    <source>
        <dbReference type="Proteomes" id="UP000177821"/>
    </source>
</evidence>